<name>A0A024GJW1_9STRA</name>
<organism evidence="1 2">
    <name type="scientific">Albugo candida</name>
    <dbReference type="NCBI Taxonomy" id="65357"/>
    <lineage>
        <taxon>Eukaryota</taxon>
        <taxon>Sar</taxon>
        <taxon>Stramenopiles</taxon>
        <taxon>Oomycota</taxon>
        <taxon>Peronosporomycetes</taxon>
        <taxon>Albuginales</taxon>
        <taxon>Albuginaceae</taxon>
        <taxon>Albugo</taxon>
    </lineage>
</organism>
<comment type="caution">
    <text evidence="1">The sequence shown here is derived from an EMBL/GenBank/DDBJ whole genome shotgun (WGS) entry which is preliminary data.</text>
</comment>
<dbReference type="Proteomes" id="UP000053237">
    <property type="component" value="Unassembled WGS sequence"/>
</dbReference>
<dbReference type="EMBL" id="CAIX01000147">
    <property type="protein sequence ID" value="CCI46998.1"/>
    <property type="molecule type" value="Genomic_DNA"/>
</dbReference>
<protein>
    <submittedName>
        <fullName evidence="1">Uncharacterized protein</fullName>
    </submittedName>
</protein>
<dbReference type="AlphaFoldDB" id="A0A024GJW1"/>
<dbReference type="InParanoid" id="A0A024GJW1"/>
<gene>
    <name evidence="1" type="ORF">BN9_079530</name>
</gene>
<proteinExistence type="predicted"/>
<accession>A0A024GJW1</accession>
<sequence length="177" mass="20676">MSQYLIGLIDPLTEVMLHAKLSYTSKSRRMIVNESRTSTFIFVINQKNLHQRRYDIFLHSPVRRVNGSDMHKRRRSDAMSRGDCKRTIRSVSLSTNTLHFKGWMENTSPLSQIHVETLSLYILFILRKIHLRICKLLQKVAEQLPHVKGNFSFKMPANYSNGIGRLYHILLTHVGRQ</sequence>
<keyword evidence="2" id="KW-1185">Reference proteome</keyword>
<evidence type="ECO:0000313" key="2">
    <source>
        <dbReference type="Proteomes" id="UP000053237"/>
    </source>
</evidence>
<evidence type="ECO:0000313" key="1">
    <source>
        <dbReference type="EMBL" id="CCI46998.1"/>
    </source>
</evidence>
<reference evidence="1 2" key="1">
    <citation type="submission" date="2012-05" db="EMBL/GenBank/DDBJ databases">
        <title>Recombination and specialization in a pathogen metapopulation.</title>
        <authorList>
            <person name="Gardiner A."/>
            <person name="Kemen E."/>
            <person name="Schultz-Larsen T."/>
            <person name="MacLean D."/>
            <person name="Van Oosterhout C."/>
            <person name="Jones J.D.G."/>
        </authorList>
    </citation>
    <scope>NUCLEOTIDE SEQUENCE [LARGE SCALE GENOMIC DNA]</scope>
    <source>
        <strain evidence="1 2">Ac Nc2</strain>
    </source>
</reference>